<dbReference type="AlphaFoldDB" id="A0AA39WHI4"/>
<sequence>MSSSSPVIPDWLAKQSTAGTSRITLPPLPEDGYDLGFPLPNAPTTAQEAIALVQTLRSDGGLPDSTQLQREIQRGLRQNRLIQAIMKLLLQCLDVWAADPANAAAADLTGELGGKGCSPRPLAELETLDALVNEKGGVRYYRGVCTVGHRVQLREPIPRLNQEPPTSGPLVCRAPTPSDWGARRASARRTTYSETRRREQQHMNRGGTDHDVAVLITAGSDTVYIYDPDFDQRDWPRPKRFSEALMIGRVRQLLEHLKSGKCPKDRALKKTKKITIGGGGNEGDGCGAMAVRWMVEVIAQQWMGLDGPEAARGPPLYFGEGCDQQEVHW</sequence>
<proteinExistence type="predicted"/>
<feature type="region of interest" description="Disordered" evidence="1">
    <location>
        <begin position="159"/>
        <end position="205"/>
    </location>
</feature>
<dbReference type="Proteomes" id="UP001175001">
    <property type="component" value="Unassembled WGS sequence"/>
</dbReference>
<protein>
    <submittedName>
        <fullName evidence="2">Uncharacterized protein</fullName>
    </submittedName>
</protein>
<accession>A0AA39WHI4</accession>
<evidence type="ECO:0000313" key="3">
    <source>
        <dbReference type="Proteomes" id="UP001175001"/>
    </source>
</evidence>
<keyword evidence="3" id="KW-1185">Reference proteome</keyword>
<comment type="caution">
    <text evidence="2">The sequence shown here is derived from an EMBL/GenBank/DDBJ whole genome shotgun (WGS) entry which is preliminary data.</text>
</comment>
<dbReference type="EMBL" id="JAUJDW010000188">
    <property type="protein sequence ID" value="KAK0615513.1"/>
    <property type="molecule type" value="Genomic_DNA"/>
</dbReference>
<organism evidence="2 3">
    <name type="scientific">Lasiodiplodia hormozganensis</name>
    <dbReference type="NCBI Taxonomy" id="869390"/>
    <lineage>
        <taxon>Eukaryota</taxon>
        <taxon>Fungi</taxon>
        <taxon>Dikarya</taxon>
        <taxon>Ascomycota</taxon>
        <taxon>Pezizomycotina</taxon>
        <taxon>Dothideomycetes</taxon>
        <taxon>Dothideomycetes incertae sedis</taxon>
        <taxon>Botryosphaeriales</taxon>
        <taxon>Botryosphaeriaceae</taxon>
        <taxon>Lasiodiplodia</taxon>
    </lineage>
</organism>
<gene>
    <name evidence="2" type="ORF">DIS24_g11745</name>
</gene>
<reference evidence="2" key="1">
    <citation type="submission" date="2023-06" db="EMBL/GenBank/DDBJ databases">
        <title>Multi-omics analyses reveal the molecular pathogenesis toolkit of Lasiodiplodia hormozganensis, a cross-kingdom pathogen.</title>
        <authorList>
            <person name="Felix C."/>
            <person name="Meneses R."/>
            <person name="Goncalves M.F.M."/>
            <person name="Tilleman L."/>
            <person name="Duarte A.S."/>
            <person name="Jorrin-Novo J.V."/>
            <person name="Van De Peer Y."/>
            <person name="Deforce D."/>
            <person name="Van Nieuwerburgh F."/>
            <person name="Esteves A.C."/>
            <person name="Alves A."/>
        </authorList>
    </citation>
    <scope>NUCLEOTIDE SEQUENCE</scope>
    <source>
        <strain evidence="2">CBS 339.90</strain>
    </source>
</reference>
<name>A0AA39WHI4_9PEZI</name>
<evidence type="ECO:0000256" key="1">
    <source>
        <dbReference type="SAM" id="MobiDB-lite"/>
    </source>
</evidence>
<evidence type="ECO:0000313" key="2">
    <source>
        <dbReference type="EMBL" id="KAK0615513.1"/>
    </source>
</evidence>
<feature type="compositionally biased region" description="Basic and acidic residues" evidence="1">
    <location>
        <begin position="194"/>
        <end position="205"/>
    </location>
</feature>